<sequence>MSWTIRDDNNKIPEATLTELRNIVWPEVTDPNGLDYLFPGSSLATALAAGLAVLLIHCTKPRHYYVNGWKGPEARRKETITQQFVDQIATSEGMQNALDNLSSGSRSGAKYANPSRDFACALQDLRQYDVQGGAANNLPQSLKPIATLCRNLCRIWRLTHSWLEDL</sequence>
<protein>
    <submittedName>
        <fullName evidence="2">Uncharacterized protein</fullName>
    </submittedName>
</protein>
<evidence type="ECO:0000313" key="3">
    <source>
        <dbReference type="Proteomes" id="UP001224890"/>
    </source>
</evidence>
<dbReference type="GeneID" id="85457093"/>
<feature type="transmembrane region" description="Helical" evidence="1">
    <location>
        <begin position="36"/>
        <end position="56"/>
    </location>
</feature>
<dbReference type="EMBL" id="JAHMHR010000028">
    <property type="protein sequence ID" value="KAK1673926.1"/>
    <property type="molecule type" value="Genomic_DNA"/>
</dbReference>
<organism evidence="2 3">
    <name type="scientific">Colletotrichum godetiae</name>
    <dbReference type="NCBI Taxonomy" id="1209918"/>
    <lineage>
        <taxon>Eukaryota</taxon>
        <taxon>Fungi</taxon>
        <taxon>Dikarya</taxon>
        <taxon>Ascomycota</taxon>
        <taxon>Pezizomycotina</taxon>
        <taxon>Sordariomycetes</taxon>
        <taxon>Hypocreomycetidae</taxon>
        <taxon>Glomerellales</taxon>
        <taxon>Glomerellaceae</taxon>
        <taxon>Colletotrichum</taxon>
        <taxon>Colletotrichum acutatum species complex</taxon>
    </lineage>
</organism>
<proteinExistence type="predicted"/>
<keyword evidence="1" id="KW-0812">Transmembrane</keyword>
<gene>
    <name evidence="2" type="ORF">BDP55DRAFT_633535</name>
</gene>
<dbReference type="RefSeq" id="XP_060427929.1">
    <property type="nucleotide sequence ID" value="XM_060572567.1"/>
</dbReference>
<comment type="caution">
    <text evidence="2">The sequence shown here is derived from an EMBL/GenBank/DDBJ whole genome shotgun (WGS) entry which is preliminary data.</text>
</comment>
<keyword evidence="1" id="KW-1133">Transmembrane helix</keyword>
<accession>A0AAJ0ERH3</accession>
<name>A0AAJ0ERH3_9PEZI</name>
<keyword evidence="3" id="KW-1185">Reference proteome</keyword>
<reference evidence="2" key="1">
    <citation type="submission" date="2021-06" db="EMBL/GenBank/DDBJ databases">
        <title>Comparative genomics, transcriptomics and evolutionary studies reveal genomic signatures of adaptation to plant cell wall in hemibiotrophic fungi.</title>
        <authorList>
            <consortium name="DOE Joint Genome Institute"/>
            <person name="Baroncelli R."/>
            <person name="Diaz J.F."/>
            <person name="Benocci T."/>
            <person name="Peng M."/>
            <person name="Battaglia E."/>
            <person name="Haridas S."/>
            <person name="Andreopoulos W."/>
            <person name="Labutti K."/>
            <person name="Pangilinan J."/>
            <person name="Floch G.L."/>
            <person name="Makela M.R."/>
            <person name="Henrissat B."/>
            <person name="Grigoriev I.V."/>
            <person name="Crouch J.A."/>
            <person name="De Vries R.P."/>
            <person name="Sukno S.A."/>
            <person name="Thon M.R."/>
        </authorList>
    </citation>
    <scope>NUCLEOTIDE SEQUENCE</scope>
    <source>
        <strain evidence="2">CBS 193.32</strain>
    </source>
</reference>
<keyword evidence="1" id="KW-0472">Membrane</keyword>
<evidence type="ECO:0000256" key="1">
    <source>
        <dbReference type="SAM" id="Phobius"/>
    </source>
</evidence>
<dbReference type="Proteomes" id="UP001224890">
    <property type="component" value="Unassembled WGS sequence"/>
</dbReference>
<dbReference type="AlphaFoldDB" id="A0AAJ0ERH3"/>
<evidence type="ECO:0000313" key="2">
    <source>
        <dbReference type="EMBL" id="KAK1673926.1"/>
    </source>
</evidence>